<feature type="non-terminal residue" evidence="1">
    <location>
        <position position="896"/>
    </location>
</feature>
<dbReference type="AlphaFoldDB" id="A0A0C9TVZ1"/>
<reference evidence="1 2" key="1">
    <citation type="submission" date="2014-06" db="EMBL/GenBank/DDBJ databases">
        <authorList>
            <consortium name="DOE Joint Genome Institute"/>
            <person name="Kuo A."/>
            <person name="Kohler A."/>
            <person name="Nagy L.G."/>
            <person name="Floudas D."/>
            <person name="Copeland A."/>
            <person name="Barry K.W."/>
            <person name="Cichocki N."/>
            <person name="Veneault-Fourrey C."/>
            <person name="LaButti K."/>
            <person name="Lindquist E.A."/>
            <person name="Lipzen A."/>
            <person name="Lundell T."/>
            <person name="Morin E."/>
            <person name="Murat C."/>
            <person name="Sun H."/>
            <person name="Tunlid A."/>
            <person name="Henrissat B."/>
            <person name="Grigoriev I.V."/>
            <person name="Hibbett D.S."/>
            <person name="Martin F."/>
            <person name="Nordberg H.P."/>
            <person name="Cantor M.N."/>
            <person name="Hua S.X."/>
        </authorList>
    </citation>
    <scope>NUCLEOTIDE SEQUENCE [LARGE SCALE GENOMIC DNA]</scope>
    <source>
        <strain evidence="1 2">ATCC 200175</strain>
    </source>
</reference>
<sequence length="896" mass="100409">KQEFATHLLFSSPRLRFSFRQKQAMLTWAKVLGAQDLPSLYAMKKTGERIKKLLGNPTEKVSAPAGNMFYLNSISKAIAMDFSNPLTRFTMQDYPEDGQGRMSQVHHGNKMLEGLPDNLAPPCVRVNQDIFFVDELLQQVSKQYFIPKKFFQAKLGGTPAPQLLALGHKVSQTDVGFSVDPEKVIVSVSTFSRTFEDIRQRPAEFQSGFTESSAAHAKLMPNPLREKSGGRMVLTVPLIIFMDDVSGNISKQWNKHHVVYMSNALMPREMLENEFCVRFVSSSPHAAPLELMRGVKESIQKAAENGVIAWDVKYQEEVMLLPYELFLAGDNPMQAEECSHGGLKCNYFCRTCRVGGTNAEKKTDEGYSDIFKSGELRTPGGTLVEVKEQIELSKLSGGTEKVKNAISKSGMHDAATTAIVNRILDLGKKLRKREAGKVAIPESEVQAQLEHEFETLLGGLSIDEHINPLLGVPSLDIHKDTPTEILHTILLGIVKYYWGQTVYILDKAHLLDLLRTRLASVEKDGLNSPSLVADYIVRYKGGLIGKHFKSLAQVMPYLIYDLVPQTVLDGWTVIGRLIVLLWHTSIEDTEAYLAELSCCIEDFLSISAQCAPSILLTKAKFHFLLHLSLFIRRFGPAILFSTERYESFNHVFRLASIFSNHQAPSRDTCQLFAEQDNVKHIVTGGFWHDPAAKCWVRAGPDIAKFMSEHPDQRSLLGLPNPKPIVVGEAGKSDIVPPVEWRTTQSATILQVQLHTNKNETMATDLFYRVQSFQTKEGDRARLGNHIIFRHGDELCIGKLIEILVPLGQHVASHAAVSRLEFLPDIHPQLHVPRIKFPTPEQKIVIKPENVVCTSNIQHDCATSGCNAIRQIFERQERQETTKSKDVLDHVPTNAYV</sequence>
<dbReference type="EMBL" id="KN819379">
    <property type="protein sequence ID" value="KIJ11476.1"/>
    <property type="molecule type" value="Genomic_DNA"/>
</dbReference>
<dbReference type="PANTHER" id="PTHR31912:SF34">
    <property type="entry name" value="NOTOCHORD-RELATED PROTEIN"/>
    <property type="match status" value="1"/>
</dbReference>
<reference evidence="2" key="2">
    <citation type="submission" date="2015-01" db="EMBL/GenBank/DDBJ databases">
        <title>Evolutionary Origins and Diversification of the Mycorrhizal Mutualists.</title>
        <authorList>
            <consortium name="DOE Joint Genome Institute"/>
            <consortium name="Mycorrhizal Genomics Consortium"/>
            <person name="Kohler A."/>
            <person name="Kuo A."/>
            <person name="Nagy L.G."/>
            <person name="Floudas D."/>
            <person name="Copeland A."/>
            <person name="Barry K.W."/>
            <person name="Cichocki N."/>
            <person name="Veneault-Fourrey C."/>
            <person name="LaButti K."/>
            <person name="Lindquist E.A."/>
            <person name="Lipzen A."/>
            <person name="Lundell T."/>
            <person name="Morin E."/>
            <person name="Murat C."/>
            <person name="Riley R."/>
            <person name="Ohm R."/>
            <person name="Sun H."/>
            <person name="Tunlid A."/>
            <person name="Henrissat B."/>
            <person name="Grigoriev I.V."/>
            <person name="Hibbett D.S."/>
            <person name="Martin F."/>
        </authorList>
    </citation>
    <scope>NUCLEOTIDE SEQUENCE [LARGE SCALE GENOMIC DNA]</scope>
    <source>
        <strain evidence="2">ATCC 200175</strain>
    </source>
</reference>
<dbReference type="HOGENOM" id="CLU_004591_2_0_1"/>
<proteinExistence type="predicted"/>
<feature type="non-terminal residue" evidence="1">
    <location>
        <position position="1"/>
    </location>
</feature>
<keyword evidence="2" id="KW-1185">Reference proteome</keyword>
<dbReference type="OrthoDB" id="2641988at2759"/>
<dbReference type="Proteomes" id="UP000053647">
    <property type="component" value="Unassembled WGS sequence"/>
</dbReference>
<evidence type="ECO:0000313" key="2">
    <source>
        <dbReference type="Proteomes" id="UP000053647"/>
    </source>
</evidence>
<name>A0A0C9TVZ1_PAXIN</name>
<accession>A0A0C9TVZ1</accession>
<gene>
    <name evidence="1" type="ORF">PAXINDRAFT_58966</name>
</gene>
<dbReference type="PANTHER" id="PTHR31912">
    <property type="entry name" value="IP13529P"/>
    <property type="match status" value="1"/>
</dbReference>
<protein>
    <submittedName>
        <fullName evidence="1">Uncharacterized protein</fullName>
    </submittedName>
</protein>
<organism evidence="1 2">
    <name type="scientific">Paxillus involutus ATCC 200175</name>
    <dbReference type="NCBI Taxonomy" id="664439"/>
    <lineage>
        <taxon>Eukaryota</taxon>
        <taxon>Fungi</taxon>
        <taxon>Dikarya</taxon>
        <taxon>Basidiomycota</taxon>
        <taxon>Agaricomycotina</taxon>
        <taxon>Agaricomycetes</taxon>
        <taxon>Agaricomycetidae</taxon>
        <taxon>Boletales</taxon>
        <taxon>Paxilineae</taxon>
        <taxon>Paxillaceae</taxon>
        <taxon>Paxillus</taxon>
    </lineage>
</organism>
<evidence type="ECO:0000313" key="1">
    <source>
        <dbReference type="EMBL" id="KIJ11476.1"/>
    </source>
</evidence>